<keyword evidence="4 13" id="KW-0835">Urea cycle</keyword>
<reference evidence="14" key="1">
    <citation type="submission" date="2021-01" db="UniProtKB">
        <authorList>
            <consortium name="EnsemblMetazoa"/>
        </authorList>
    </citation>
    <scope>IDENTIFICATION</scope>
</reference>
<dbReference type="SUPFAM" id="SSF52768">
    <property type="entry name" value="Arginase/deacetylase"/>
    <property type="match status" value="1"/>
</dbReference>
<dbReference type="InterPro" id="IPR006035">
    <property type="entry name" value="Ureohydrolase"/>
</dbReference>
<dbReference type="GO" id="GO:0030145">
    <property type="term" value="F:manganese ion binding"/>
    <property type="evidence" value="ECO:0007669"/>
    <property type="project" value="TreeGrafter"/>
</dbReference>
<evidence type="ECO:0000256" key="5">
    <source>
        <dbReference type="ARBA" id="ARBA00022503"/>
    </source>
</evidence>
<keyword evidence="15" id="KW-1185">Reference proteome</keyword>
<name>A0A7M5VCL9_9CNID</name>
<comment type="similarity">
    <text evidence="11 12">Belongs to the arginase family.</text>
</comment>
<dbReference type="FunFam" id="3.40.800.10:FF:000012">
    <property type="entry name" value="Arginase"/>
    <property type="match status" value="1"/>
</dbReference>
<evidence type="ECO:0000256" key="13">
    <source>
        <dbReference type="RuleBase" id="RU361159"/>
    </source>
</evidence>
<feature type="binding site" evidence="10">
    <location>
        <position position="158"/>
    </location>
    <ligand>
        <name>Mn(2+)</name>
        <dbReference type="ChEBI" id="CHEBI:29035"/>
        <label>1</label>
    </ligand>
</feature>
<keyword evidence="5 13" id="KW-0056">Arginine metabolism</keyword>
<evidence type="ECO:0000256" key="10">
    <source>
        <dbReference type="PIRSR" id="PIRSR036979-1"/>
    </source>
</evidence>
<evidence type="ECO:0000256" key="2">
    <source>
        <dbReference type="ARBA" id="ARBA00012168"/>
    </source>
</evidence>
<dbReference type="Proteomes" id="UP000594262">
    <property type="component" value="Unplaced"/>
</dbReference>
<evidence type="ECO:0000256" key="4">
    <source>
        <dbReference type="ARBA" id="ARBA00022436"/>
    </source>
</evidence>
<feature type="binding site" evidence="10">
    <location>
        <position position="160"/>
    </location>
    <ligand>
        <name>Mn(2+)</name>
        <dbReference type="ChEBI" id="CHEBI:29035"/>
        <label>1</label>
    </ligand>
</feature>
<evidence type="ECO:0000256" key="9">
    <source>
        <dbReference type="ARBA" id="ARBA00047391"/>
    </source>
</evidence>
<dbReference type="GO" id="GO:0000050">
    <property type="term" value="P:urea cycle"/>
    <property type="evidence" value="ECO:0007669"/>
    <property type="project" value="UniProtKB-UniPathway"/>
</dbReference>
<feature type="binding site" evidence="10">
    <location>
        <position position="162"/>
    </location>
    <ligand>
        <name>Mn(2+)</name>
        <dbReference type="ChEBI" id="CHEBI:29035"/>
        <label>1</label>
    </ligand>
</feature>
<dbReference type="RefSeq" id="XP_066922571.1">
    <property type="nucleotide sequence ID" value="XM_067066470.1"/>
</dbReference>
<dbReference type="PANTHER" id="PTHR43782">
    <property type="entry name" value="ARGINASE"/>
    <property type="match status" value="1"/>
</dbReference>
<dbReference type="PIRSF" id="PIRSF036979">
    <property type="entry name" value="Arginase"/>
    <property type="match status" value="1"/>
</dbReference>
<comment type="catalytic activity">
    <reaction evidence="9 13">
        <text>L-arginine + H2O = urea + L-ornithine</text>
        <dbReference type="Rhea" id="RHEA:20569"/>
        <dbReference type="ChEBI" id="CHEBI:15377"/>
        <dbReference type="ChEBI" id="CHEBI:16199"/>
        <dbReference type="ChEBI" id="CHEBI:32682"/>
        <dbReference type="ChEBI" id="CHEBI:46911"/>
        <dbReference type="EC" id="3.5.3.1"/>
    </reaction>
</comment>
<dbReference type="PROSITE" id="PS01053">
    <property type="entry name" value="ARGINASE_1"/>
    <property type="match status" value="1"/>
</dbReference>
<dbReference type="NCBIfam" id="TIGR01229">
    <property type="entry name" value="rocF_arginase"/>
    <property type="match status" value="1"/>
</dbReference>
<dbReference type="OrthoDB" id="9992747at2759"/>
<dbReference type="CDD" id="cd09989">
    <property type="entry name" value="Arginase"/>
    <property type="match status" value="1"/>
</dbReference>
<dbReference type="AlphaFoldDB" id="A0A7M5VCL9"/>
<comment type="cofactor">
    <cofactor evidence="10 13">
        <name>Mn(2+)</name>
        <dbReference type="ChEBI" id="CHEBI:29035"/>
    </cofactor>
    <text evidence="10 13">Binds 2 manganese ions per subunit.</text>
</comment>
<dbReference type="EC" id="3.5.3.1" evidence="2 13"/>
<evidence type="ECO:0000256" key="7">
    <source>
        <dbReference type="ARBA" id="ARBA00022801"/>
    </source>
</evidence>
<feature type="binding site" evidence="10">
    <location>
        <position position="135"/>
    </location>
    <ligand>
        <name>Mn(2+)</name>
        <dbReference type="ChEBI" id="CHEBI:29035"/>
        <label>1</label>
    </ligand>
</feature>
<dbReference type="PRINTS" id="PR00116">
    <property type="entry name" value="ARGINASE"/>
</dbReference>
<evidence type="ECO:0000256" key="12">
    <source>
        <dbReference type="RuleBase" id="RU003684"/>
    </source>
</evidence>
<dbReference type="EnsemblMetazoa" id="CLYHEMT011837.1">
    <property type="protein sequence ID" value="CLYHEMP011837.1"/>
    <property type="gene ID" value="CLYHEMG011837"/>
</dbReference>
<dbReference type="PROSITE" id="PS51409">
    <property type="entry name" value="ARGINASE_2"/>
    <property type="match status" value="1"/>
</dbReference>
<comment type="pathway">
    <text evidence="1 13">Nitrogen metabolism; urea cycle; L-ornithine and urea from L-arginine: step 1/1.</text>
</comment>
<dbReference type="InterPro" id="IPR023696">
    <property type="entry name" value="Ureohydrolase_dom_sf"/>
</dbReference>
<accession>A0A7M5VCL9</accession>
<evidence type="ECO:0000256" key="1">
    <source>
        <dbReference type="ARBA" id="ARBA00005098"/>
    </source>
</evidence>
<dbReference type="Gene3D" id="3.40.800.10">
    <property type="entry name" value="Ureohydrolase domain"/>
    <property type="match status" value="1"/>
</dbReference>
<keyword evidence="7 12" id="KW-0378">Hydrolase</keyword>
<dbReference type="InterPro" id="IPR014033">
    <property type="entry name" value="Arginase"/>
</dbReference>
<organism evidence="14 15">
    <name type="scientific">Clytia hemisphaerica</name>
    <dbReference type="NCBI Taxonomy" id="252671"/>
    <lineage>
        <taxon>Eukaryota</taxon>
        <taxon>Metazoa</taxon>
        <taxon>Cnidaria</taxon>
        <taxon>Hydrozoa</taxon>
        <taxon>Hydroidolina</taxon>
        <taxon>Leptothecata</taxon>
        <taxon>Obeliida</taxon>
        <taxon>Clytiidae</taxon>
        <taxon>Clytia</taxon>
    </lineage>
</organism>
<keyword evidence="8 10" id="KW-0464">Manganese</keyword>
<dbReference type="PANTHER" id="PTHR43782:SF3">
    <property type="entry name" value="ARGINASE"/>
    <property type="match status" value="1"/>
</dbReference>
<evidence type="ECO:0000256" key="11">
    <source>
        <dbReference type="PROSITE-ProRule" id="PRU00742"/>
    </source>
</evidence>
<feature type="binding site" evidence="10">
    <location>
        <position position="265"/>
    </location>
    <ligand>
        <name>Mn(2+)</name>
        <dbReference type="ChEBI" id="CHEBI:29035"/>
        <label>1</label>
    </ligand>
</feature>
<keyword evidence="6 10" id="KW-0479">Metal-binding</keyword>
<evidence type="ECO:0000256" key="3">
    <source>
        <dbReference type="ARBA" id="ARBA00018123"/>
    </source>
</evidence>
<feature type="binding site" evidence="10">
    <location>
        <position position="267"/>
    </location>
    <ligand>
        <name>Mn(2+)</name>
        <dbReference type="ChEBI" id="CHEBI:29035"/>
        <label>1</label>
    </ligand>
</feature>
<proteinExistence type="inferred from homology"/>
<dbReference type="GeneID" id="136809907"/>
<dbReference type="GO" id="GO:0006525">
    <property type="term" value="P:arginine metabolic process"/>
    <property type="evidence" value="ECO:0007669"/>
    <property type="project" value="UniProtKB-KW"/>
</dbReference>
<evidence type="ECO:0000256" key="6">
    <source>
        <dbReference type="ARBA" id="ARBA00022723"/>
    </source>
</evidence>
<dbReference type="GO" id="GO:0005829">
    <property type="term" value="C:cytosol"/>
    <property type="evidence" value="ECO:0007669"/>
    <property type="project" value="TreeGrafter"/>
</dbReference>
<dbReference type="InterPro" id="IPR020855">
    <property type="entry name" value="Ureohydrolase_Mn_BS"/>
</dbReference>
<dbReference type="UniPathway" id="UPA00158">
    <property type="reaction ID" value="UER00270"/>
</dbReference>
<evidence type="ECO:0000256" key="8">
    <source>
        <dbReference type="ARBA" id="ARBA00023211"/>
    </source>
</evidence>
<evidence type="ECO:0000313" key="14">
    <source>
        <dbReference type="EnsemblMetazoa" id="CLYHEMP011837.1"/>
    </source>
</evidence>
<evidence type="ECO:0000313" key="15">
    <source>
        <dbReference type="Proteomes" id="UP000594262"/>
    </source>
</evidence>
<dbReference type="Pfam" id="PF00491">
    <property type="entry name" value="Arginase"/>
    <property type="match status" value="1"/>
</dbReference>
<dbReference type="GO" id="GO:0004053">
    <property type="term" value="F:arginase activity"/>
    <property type="evidence" value="ECO:0007669"/>
    <property type="project" value="UniProtKB-EC"/>
</dbReference>
<sequence length="359" mass="39298">MLSKRSHLLKSFCSHLAKQYQFSQRSIVSFGTGEDVALITAPFSGGQPRAGVEHGPKALRNAGLVDCIEALGRNVHDHGDVSVEKNSCENPTLTNYRGHMLKNVEVCGKVSENIANEVEKAVKNEHIALTVGGDHSIATGTIMGHQRARGNICLLWIDAHNDINTYETSGSKNMHGMCLSHLVKGLPNVQDMPGYEWAQPCLTPFDIAYIGLRDTDPGEYSITHELGILTFSMHEVDRYGIATVVERAIESINPRLDRPIHLSYDIDSLDPIHSPSTGTAVYGGLTLREGLYIGEHINKTGLLSALDIVEVNPYLGTSEEDAHKTVQTALRITEACLGKHRSGYVAKRKFKYAAPEESS</sequence>
<protein>
    <recommendedName>
        <fullName evidence="3 13">Arginase</fullName>
        <ecNumber evidence="2 13">3.5.3.1</ecNumber>
    </recommendedName>
</protein>
<dbReference type="GO" id="GO:0005634">
    <property type="term" value="C:nucleus"/>
    <property type="evidence" value="ECO:0007669"/>
    <property type="project" value="TreeGrafter"/>
</dbReference>